<dbReference type="AlphaFoldDB" id="A0A9Q4TRV3"/>
<dbReference type="SUPFAM" id="SSF52540">
    <property type="entry name" value="P-loop containing nucleoside triphosphate hydrolases"/>
    <property type="match status" value="1"/>
</dbReference>
<dbReference type="EMBL" id="SXDK01000035">
    <property type="protein sequence ID" value="NFU61043.1"/>
    <property type="molecule type" value="Genomic_DNA"/>
</dbReference>
<evidence type="ECO:0000313" key="2">
    <source>
        <dbReference type="Proteomes" id="UP000785180"/>
    </source>
</evidence>
<dbReference type="Proteomes" id="UP000785180">
    <property type="component" value="Unassembled WGS sequence"/>
</dbReference>
<organism evidence="1 2">
    <name type="scientific">Clostridium botulinum</name>
    <dbReference type="NCBI Taxonomy" id="1491"/>
    <lineage>
        <taxon>Bacteria</taxon>
        <taxon>Bacillati</taxon>
        <taxon>Bacillota</taxon>
        <taxon>Clostridia</taxon>
        <taxon>Eubacteriales</taxon>
        <taxon>Clostridiaceae</taxon>
        <taxon>Clostridium</taxon>
    </lineage>
</organism>
<comment type="caution">
    <text evidence="1">The sequence shown here is derived from an EMBL/GenBank/DDBJ whole genome shotgun (WGS) entry which is preliminary data.</text>
</comment>
<name>A0A9Q4TRV3_CLOBO</name>
<evidence type="ECO:0000313" key="1">
    <source>
        <dbReference type="EMBL" id="NFU61043.1"/>
    </source>
</evidence>
<sequence>MVKELIYKRNVIKKFREFFKKFNIKNVYDSFPIVFITDIEIYEWGFEVGLFLEGFCSYTDIEEKKDFLLTLFNAEEILFSKDTLKIVTNIPQDINFRKLELKNYELLCGYDNFKIPVVANMIKCPHMLITGLSGQGKSGLLQCILKNLSNSDVVICNGFAEDFKEFNYRKIYGEEKIINFLEGLLCDPYRRERPLYIILEELATYKNKRSTKIIKELLCIARHYNIYLIGVIQIATKEELKFKSYFNSRCTFKQLDESSYRVALGCSVDSALDVREFYLYTDNLYKGKTYNLA</sequence>
<reference evidence="1" key="1">
    <citation type="submission" date="2019-04" db="EMBL/GenBank/DDBJ databases">
        <title>Genome sequencing of Clostridium botulinum Groups I-IV and Clostridium butyricum.</title>
        <authorList>
            <person name="Brunt J."/>
            <person name="Van Vliet A.H.M."/>
            <person name="Stringer S.C."/>
            <person name="Carter A.T."/>
            <person name="Peck M.W."/>
        </authorList>
    </citation>
    <scope>NUCLEOTIDE SEQUENCE</scope>
    <source>
        <strain evidence="1">7221C</strain>
    </source>
</reference>
<dbReference type="InterPro" id="IPR027417">
    <property type="entry name" value="P-loop_NTPase"/>
</dbReference>
<dbReference type="Gene3D" id="3.40.50.300">
    <property type="entry name" value="P-loop containing nucleotide triphosphate hydrolases"/>
    <property type="match status" value="2"/>
</dbReference>
<protein>
    <recommendedName>
        <fullName evidence="3">FtsK domain-containing protein</fullName>
    </recommendedName>
</protein>
<accession>A0A9Q4TRV3</accession>
<evidence type="ECO:0008006" key="3">
    <source>
        <dbReference type="Google" id="ProtNLM"/>
    </source>
</evidence>
<proteinExistence type="predicted"/>
<gene>
    <name evidence="1" type="ORF">FDF67_12885</name>
</gene>